<dbReference type="Pfam" id="PF23598">
    <property type="entry name" value="LRR_14"/>
    <property type="match status" value="1"/>
</dbReference>
<dbReference type="FunFam" id="1.10.10.10:FF:000322">
    <property type="entry name" value="Probable disease resistance protein At1g63360"/>
    <property type="match status" value="1"/>
</dbReference>
<dbReference type="Gene3D" id="1.20.5.4130">
    <property type="match status" value="1"/>
</dbReference>
<feature type="domain" description="Disease resistance N-terminal" evidence="7">
    <location>
        <begin position="90"/>
        <end position="174"/>
    </location>
</feature>
<dbReference type="EMBL" id="JAMFTS010000002">
    <property type="protein sequence ID" value="KAJ4789649.1"/>
    <property type="molecule type" value="Genomic_DNA"/>
</dbReference>
<dbReference type="InterPro" id="IPR041118">
    <property type="entry name" value="Rx_N"/>
</dbReference>
<organism evidence="10 11">
    <name type="scientific">Rhynchospora pubera</name>
    <dbReference type="NCBI Taxonomy" id="906938"/>
    <lineage>
        <taxon>Eukaryota</taxon>
        <taxon>Viridiplantae</taxon>
        <taxon>Streptophyta</taxon>
        <taxon>Embryophyta</taxon>
        <taxon>Tracheophyta</taxon>
        <taxon>Spermatophyta</taxon>
        <taxon>Magnoliopsida</taxon>
        <taxon>Liliopsida</taxon>
        <taxon>Poales</taxon>
        <taxon>Cyperaceae</taxon>
        <taxon>Cyperoideae</taxon>
        <taxon>Rhynchosporeae</taxon>
        <taxon>Rhynchospora</taxon>
    </lineage>
</organism>
<dbReference type="InterPro" id="IPR042197">
    <property type="entry name" value="Apaf_helical"/>
</dbReference>
<keyword evidence="11" id="KW-1185">Reference proteome</keyword>
<dbReference type="PANTHER" id="PTHR23155:SF1228">
    <property type="entry name" value="NB-ARC DOMAIN CONTAINING PROTEIN, EXPRESSED"/>
    <property type="match status" value="1"/>
</dbReference>
<protein>
    <submittedName>
        <fullName evidence="10">Disease resistance family protein</fullName>
    </submittedName>
</protein>
<dbReference type="InterPro" id="IPR036388">
    <property type="entry name" value="WH-like_DNA-bd_sf"/>
</dbReference>
<evidence type="ECO:0000259" key="7">
    <source>
        <dbReference type="Pfam" id="PF18052"/>
    </source>
</evidence>
<evidence type="ECO:0000313" key="11">
    <source>
        <dbReference type="Proteomes" id="UP001140206"/>
    </source>
</evidence>
<accession>A0AAV8F908</accession>
<dbReference type="Gene3D" id="1.10.10.10">
    <property type="entry name" value="Winged helix-like DNA-binding domain superfamily/Winged helix DNA-binding domain"/>
    <property type="match status" value="1"/>
</dbReference>
<evidence type="ECO:0000259" key="8">
    <source>
        <dbReference type="Pfam" id="PF23559"/>
    </source>
</evidence>
<evidence type="ECO:0000256" key="2">
    <source>
        <dbReference type="ARBA" id="ARBA00022614"/>
    </source>
</evidence>
<dbReference type="InterPro" id="IPR044974">
    <property type="entry name" value="Disease_R_plants"/>
</dbReference>
<comment type="caution">
    <text evidence="10">The sequence shown here is derived from an EMBL/GenBank/DDBJ whole genome shotgun (WGS) entry which is preliminary data.</text>
</comment>
<name>A0AAV8F908_9POAL</name>
<dbReference type="CDD" id="cd14798">
    <property type="entry name" value="RX-CC_like"/>
    <property type="match status" value="1"/>
</dbReference>
<gene>
    <name evidence="10" type="ORF">LUZ62_040895</name>
</gene>
<dbReference type="InterPro" id="IPR055414">
    <property type="entry name" value="LRR_R13L4/SHOC2-like"/>
</dbReference>
<sequence>MIGGELRPHPTSPSLSLTLKSYSKSENQRCRLTLATHHPDPTRAHSLSLSILLSVFTLHLSRQATAGTGRGGDYHYKKNPQGREMAEAILNLILNKLAEAAVTETLRLYGAGGQLDSLQHELRWIQAFLKDAEARQKLDHRASTWVRDVREVAHRIEDVIDTFMADVDDHNNQRGVINTLKQVLKNPKRLPLVRKLTREMDAIQTRLQEIKERTVRYGIQELGEDESSSRGLLSRPFKGVMLPDEDDPDVIGLETDKQKIIARLLDPNTPRRCVVSIVGQGGLGKTTLAKKAYNSDKVKKDFEIRVWLSISQRFEFANVLSMMLEGIRSLDQDEKDLLKDPKSQPRAIHHFARQLNRLLKEKRYLIVMDDVWTLELWDQVKDVLPDTKNGSRVLITTRISKIATEADSTCDPYSMRYLSIEESQELLLKKAFPFQDPKAYLDGLSDLPEKFARKCGNLPLALIVVGSRLSRKLPTYNCWYKILQKLNWHDDDGRCTDILATSYEDTPTHLKPCFMYFSLFPEDYQIKVKPLIQMWVSEGFIPEKNNTTMEETAEEYLEELIQRSMIQVVERHLNGSIKYCRIHDLLHDLAIKKAEENNFLQIISNQGDKCCSSSTTVRRAALHGNHENIMQYTGPNLRSLFYFGDDMPNIDSFRNLKIFCRINYYITPPSNISRKMTQLRYFGFIGYPVVDLEATCWKSTSRMRNLQTLHIVRINYCPEADCIWNIKTLRHVTVVQLGNFPGPPPKIDLPNLQTLKTVAVRKSWLVEGWPKMPRIRVLRLCKFPPKYKESFCNFLCEVPHLTSLHVGFNIRILYERLDMSSFPSYSHMQSLRVCGDWNNYECIGRMNQYKALDIHVFPIHLIKLGIWYCNFQEDPMPIIEKLKSLRKLVLRQCQYCKTQLSCSARGFPRLEYLELACSESLGEWKVEKGGMPLLKEINIWDCYYLVAIPELQHMTRLNKLTLQAVHEDLRERLQGGESYKLQHIPSISIV</sequence>
<dbReference type="InterPro" id="IPR032675">
    <property type="entry name" value="LRR_dom_sf"/>
</dbReference>
<dbReference type="InterPro" id="IPR058922">
    <property type="entry name" value="WHD_DRP"/>
</dbReference>
<evidence type="ECO:0000256" key="1">
    <source>
        <dbReference type="ARBA" id="ARBA00008894"/>
    </source>
</evidence>
<dbReference type="Proteomes" id="UP001140206">
    <property type="component" value="Chromosome 2"/>
</dbReference>
<dbReference type="FunFam" id="3.40.50.300:FF:001091">
    <property type="entry name" value="Probable disease resistance protein At1g61300"/>
    <property type="match status" value="1"/>
</dbReference>
<dbReference type="InterPro" id="IPR038005">
    <property type="entry name" value="RX-like_CC"/>
</dbReference>
<keyword evidence="3" id="KW-0677">Repeat</keyword>
<evidence type="ECO:0000259" key="6">
    <source>
        <dbReference type="Pfam" id="PF00931"/>
    </source>
</evidence>
<feature type="domain" description="Disease resistance protein winged helix" evidence="8">
    <location>
        <begin position="519"/>
        <end position="590"/>
    </location>
</feature>
<evidence type="ECO:0000256" key="5">
    <source>
        <dbReference type="ARBA" id="ARBA00022821"/>
    </source>
</evidence>
<dbReference type="Gene3D" id="3.80.10.10">
    <property type="entry name" value="Ribonuclease Inhibitor"/>
    <property type="match status" value="1"/>
</dbReference>
<feature type="domain" description="NB-ARC" evidence="6">
    <location>
        <begin position="254"/>
        <end position="433"/>
    </location>
</feature>
<dbReference type="Gene3D" id="1.10.8.430">
    <property type="entry name" value="Helical domain of apoptotic protease-activating factors"/>
    <property type="match status" value="1"/>
</dbReference>
<comment type="similarity">
    <text evidence="1">Belongs to the disease resistance NB-LRR family.</text>
</comment>
<evidence type="ECO:0000259" key="9">
    <source>
        <dbReference type="Pfam" id="PF23598"/>
    </source>
</evidence>
<dbReference type="GO" id="GO:0043531">
    <property type="term" value="F:ADP binding"/>
    <property type="evidence" value="ECO:0007669"/>
    <property type="project" value="InterPro"/>
</dbReference>
<dbReference type="SUPFAM" id="SSF52058">
    <property type="entry name" value="L domain-like"/>
    <property type="match status" value="1"/>
</dbReference>
<dbReference type="Pfam" id="PF00931">
    <property type="entry name" value="NB-ARC"/>
    <property type="match status" value="1"/>
</dbReference>
<dbReference type="Pfam" id="PF23559">
    <property type="entry name" value="WHD_DRP"/>
    <property type="match status" value="1"/>
</dbReference>
<evidence type="ECO:0000313" key="10">
    <source>
        <dbReference type="EMBL" id="KAJ4789649.1"/>
    </source>
</evidence>
<keyword evidence="2" id="KW-0433">Leucine-rich repeat</keyword>
<dbReference type="InterPro" id="IPR002182">
    <property type="entry name" value="NB-ARC"/>
</dbReference>
<proteinExistence type="inferred from homology"/>
<dbReference type="AlphaFoldDB" id="A0AAV8F908"/>
<dbReference type="GO" id="GO:0002758">
    <property type="term" value="P:innate immune response-activating signaling pathway"/>
    <property type="evidence" value="ECO:0007669"/>
    <property type="project" value="UniProtKB-ARBA"/>
</dbReference>
<dbReference type="InterPro" id="IPR027417">
    <property type="entry name" value="P-loop_NTPase"/>
</dbReference>
<feature type="domain" description="Disease resistance R13L4/SHOC-2-like LRR" evidence="9">
    <location>
        <begin position="637"/>
        <end position="963"/>
    </location>
</feature>
<dbReference type="GO" id="GO:0009626">
    <property type="term" value="P:plant-type hypersensitive response"/>
    <property type="evidence" value="ECO:0007669"/>
    <property type="project" value="UniProtKB-ARBA"/>
</dbReference>
<evidence type="ECO:0000256" key="4">
    <source>
        <dbReference type="ARBA" id="ARBA00022741"/>
    </source>
</evidence>
<dbReference type="Pfam" id="PF18052">
    <property type="entry name" value="Rx_N"/>
    <property type="match status" value="1"/>
</dbReference>
<dbReference type="GO" id="GO:0042742">
    <property type="term" value="P:defense response to bacterium"/>
    <property type="evidence" value="ECO:0007669"/>
    <property type="project" value="UniProtKB-ARBA"/>
</dbReference>
<reference evidence="10" key="1">
    <citation type="submission" date="2022-08" db="EMBL/GenBank/DDBJ databases">
        <authorList>
            <person name="Marques A."/>
        </authorList>
    </citation>
    <scope>NUCLEOTIDE SEQUENCE</scope>
    <source>
        <strain evidence="10">RhyPub2mFocal</strain>
        <tissue evidence="10">Leaves</tissue>
    </source>
</reference>
<keyword evidence="5" id="KW-0611">Plant defense</keyword>
<evidence type="ECO:0000256" key="3">
    <source>
        <dbReference type="ARBA" id="ARBA00022737"/>
    </source>
</evidence>
<dbReference type="SUPFAM" id="SSF52540">
    <property type="entry name" value="P-loop containing nucleoside triphosphate hydrolases"/>
    <property type="match status" value="1"/>
</dbReference>
<dbReference type="PRINTS" id="PR00364">
    <property type="entry name" value="DISEASERSIST"/>
</dbReference>
<keyword evidence="4" id="KW-0547">Nucleotide-binding</keyword>
<dbReference type="Gene3D" id="3.40.50.300">
    <property type="entry name" value="P-loop containing nucleotide triphosphate hydrolases"/>
    <property type="match status" value="1"/>
</dbReference>
<dbReference type="PANTHER" id="PTHR23155">
    <property type="entry name" value="DISEASE RESISTANCE PROTEIN RP"/>
    <property type="match status" value="1"/>
</dbReference>